<sequence>MASTTPLLRAHHAEQLAAAATALAGVQHGRDLAEALADSATAFAASAGDTGAAARLADAAAAFAKATADIARLLRAHNDQKTTAAAAALAGGGQDGRNLAATGKALADSPGDSDAAALAGGQHGRDLAAAAKALADSARAFADSPEDPDAAARLADAATFVTKLAAYNAALQPATFLPGDDLSVPLSARTLGLVAVLLAEDLRDTALAATAKAFADSARGFAGTPRDLDAAAKLADASRHLAAAAMGTTQDATVSDILRAVHIVLSFYHPRASGCCGIAFCSCFGRGEKKSREEGQEPTLAPLADEARSLAECAAGTTMAEAAIAFSKAFQRLVSAKDKNTDSKSIFRTKQIRQRPVDFCREGSRFRTRTGYYCREVD</sequence>
<proteinExistence type="predicted"/>
<accession>A0ABC9A7N4</accession>
<protein>
    <submittedName>
        <fullName evidence="1">Uncharacterized protein</fullName>
    </submittedName>
</protein>
<reference evidence="1 2" key="2">
    <citation type="submission" date="2024-10" db="EMBL/GenBank/DDBJ databases">
        <authorList>
            <person name="Ryan C."/>
        </authorList>
    </citation>
    <scope>NUCLEOTIDE SEQUENCE [LARGE SCALE GENOMIC DNA]</scope>
</reference>
<evidence type="ECO:0000313" key="2">
    <source>
        <dbReference type="Proteomes" id="UP001497457"/>
    </source>
</evidence>
<reference evidence="2" key="1">
    <citation type="submission" date="2024-06" db="EMBL/GenBank/DDBJ databases">
        <authorList>
            <person name="Ryan C."/>
        </authorList>
    </citation>
    <scope>NUCLEOTIDE SEQUENCE [LARGE SCALE GENOMIC DNA]</scope>
</reference>
<evidence type="ECO:0000313" key="1">
    <source>
        <dbReference type="EMBL" id="CAL4972701.1"/>
    </source>
</evidence>
<dbReference type="AlphaFoldDB" id="A0ABC9A7N4"/>
<keyword evidence="2" id="KW-1185">Reference proteome</keyword>
<gene>
    <name evidence="1" type="ORF">URODEC1_LOCUS51436</name>
</gene>
<organism evidence="1 2">
    <name type="scientific">Urochloa decumbens</name>
    <dbReference type="NCBI Taxonomy" id="240449"/>
    <lineage>
        <taxon>Eukaryota</taxon>
        <taxon>Viridiplantae</taxon>
        <taxon>Streptophyta</taxon>
        <taxon>Embryophyta</taxon>
        <taxon>Tracheophyta</taxon>
        <taxon>Spermatophyta</taxon>
        <taxon>Magnoliopsida</taxon>
        <taxon>Liliopsida</taxon>
        <taxon>Poales</taxon>
        <taxon>Poaceae</taxon>
        <taxon>PACMAD clade</taxon>
        <taxon>Panicoideae</taxon>
        <taxon>Panicodae</taxon>
        <taxon>Paniceae</taxon>
        <taxon>Melinidinae</taxon>
        <taxon>Urochloa</taxon>
    </lineage>
</organism>
<dbReference type="EMBL" id="OZ075130">
    <property type="protein sequence ID" value="CAL4972701.1"/>
    <property type="molecule type" value="Genomic_DNA"/>
</dbReference>
<dbReference type="Proteomes" id="UP001497457">
    <property type="component" value="Chromosome 20rd"/>
</dbReference>
<name>A0ABC9A7N4_9POAL</name>